<accession>A0A3M6T485</accession>
<dbReference type="Proteomes" id="UP000275408">
    <property type="component" value="Unassembled WGS sequence"/>
</dbReference>
<sequence>MKKFTIIWTLSGLSICGKVTIVKSLLVPKLVYMSLLLPTPLHIIKQVNHTICTFLWKGKDKVTGLSAIDNFEGDGIKLVVMETWLKRILNDNESTWKFCLMRLLKFFKGFFIFDCNYAMKDPQIASVFYRELLK</sequence>
<dbReference type="EMBL" id="RCHS01004373">
    <property type="protein sequence ID" value="RMX34822.1"/>
    <property type="molecule type" value="Genomic_DNA"/>
</dbReference>
<organism evidence="1 2">
    <name type="scientific">Pocillopora damicornis</name>
    <name type="common">Cauliflower coral</name>
    <name type="synonym">Millepora damicornis</name>
    <dbReference type="NCBI Taxonomy" id="46731"/>
    <lineage>
        <taxon>Eukaryota</taxon>
        <taxon>Metazoa</taxon>
        <taxon>Cnidaria</taxon>
        <taxon>Anthozoa</taxon>
        <taxon>Hexacorallia</taxon>
        <taxon>Scleractinia</taxon>
        <taxon>Astrocoeniina</taxon>
        <taxon>Pocilloporidae</taxon>
        <taxon>Pocillopora</taxon>
    </lineage>
</organism>
<dbReference type="STRING" id="46731.A0A3M6T485"/>
<proteinExistence type="predicted"/>
<name>A0A3M6T485_POCDA</name>
<keyword evidence="2" id="KW-1185">Reference proteome</keyword>
<evidence type="ECO:0000313" key="2">
    <source>
        <dbReference type="Proteomes" id="UP000275408"/>
    </source>
</evidence>
<evidence type="ECO:0000313" key="1">
    <source>
        <dbReference type="EMBL" id="RMX34822.1"/>
    </source>
</evidence>
<comment type="caution">
    <text evidence="1">The sequence shown here is derived from an EMBL/GenBank/DDBJ whole genome shotgun (WGS) entry which is preliminary data.</text>
</comment>
<gene>
    <name evidence="1" type="ORF">pdam_00022840</name>
</gene>
<dbReference type="AlphaFoldDB" id="A0A3M6T485"/>
<protein>
    <recommendedName>
        <fullName evidence="3">Reverse transcriptase domain-containing protein</fullName>
    </recommendedName>
</protein>
<reference evidence="1 2" key="1">
    <citation type="journal article" date="2018" name="Sci. Rep.">
        <title>Comparative analysis of the Pocillopora damicornis genome highlights role of immune system in coral evolution.</title>
        <authorList>
            <person name="Cunning R."/>
            <person name="Bay R.A."/>
            <person name="Gillette P."/>
            <person name="Baker A.C."/>
            <person name="Traylor-Knowles N."/>
        </authorList>
    </citation>
    <scope>NUCLEOTIDE SEQUENCE [LARGE SCALE GENOMIC DNA]</scope>
    <source>
        <strain evidence="1">RSMAS</strain>
        <tissue evidence="1">Whole animal</tissue>
    </source>
</reference>
<evidence type="ECO:0008006" key="3">
    <source>
        <dbReference type="Google" id="ProtNLM"/>
    </source>
</evidence>